<keyword evidence="2" id="KW-1133">Transmembrane helix</keyword>
<reference evidence="3 4" key="1">
    <citation type="journal article" date="2020" name="ISME J.">
        <title>Uncovering the hidden diversity of litter-decomposition mechanisms in mushroom-forming fungi.</title>
        <authorList>
            <person name="Floudas D."/>
            <person name="Bentzer J."/>
            <person name="Ahren D."/>
            <person name="Johansson T."/>
            <person name="Persson P."/>
            <person name="Tunlid A."/>
        </authorList>
    </citation>
    <scope>NUCLEOTIDE SEQUENCE [LARGE SCALE GENOMIC DNA]</scope>
    <source>
        <strain evidence="3 4">CBS 175.51</strain>
    </source>
</reference>
<evidence type="ECO:0000313" key="4">
    <source>
        <dbReference type="Proteomes" id="UP000541558"/>
    </source>
</evidence>
<organism evidence="3 4">
    <name type="scientific">Ephemerocybe angulata</name>
    <dbReference type="NCBI Taxonomy" id="980116"/>
    <lineage>
        <taxon>Eukaryota</taxon>
        <taxon>Fungi</taxon>
        <taxon>Dikarya</taxon>
        <taxon>Basidiomycota</taxon>
        <taxon>Agaricomycotina</taxon>
        <taxon>Agaricomycetes</taxon>
        <taxon>Agaricomycetidae</taxon>
        <taxon>Agaricales</taxon>
        <taxon>Agaricineae</taxon>
        <taxon>Psathyrellaceae</taxon>
        <taxon>Ephemerocybe</taxon>
    </lineage>
</organism>
<accession>A0A8H5F028</accession>
<dbReference type="EMBL" id="JAACJK010000176">
    <property type="protein sequence ID" value="KAF5318940.1"/>
    <property type="molecule type" value="Genomic_DNA"/>
</dbReference>
<feature type="transmembrane region" description="Helical" evidence="2">
    <location>
        <begin position="51"/>
        <end position="73"/>
    </location>
</feature>
<feature type="region of interest" description="Disordered" evidence="1">
    <location>
        <begin position="1"/>
        <end position="30"/>
    </location>
</feature>
<proteinExistence type="predicted"/>
<comment type="caution">
    <text evidence="3">The sequence shown here is derived from an EMBL/GenBank/DDBJ whole genome shotgun (WGS) entry which is preliminary data.</text>
</comment>
<keyword evidence="2" id="KW-0472">Membrane</keyword>
<name>A0A8H5F028_9AGAR</name>
<evidence type="ECO:0000313" key="3">
    <source>
        <dbReference type="EMBL" id="KAF5318940.1"/>
    </source>
</evidence>
<dbReference type="AlphaFoldDB" id="A0A8H5F028"/>
<dbReference type="OrthoDB" id="10282119at2759"/>
<gene>
    <name evidence="3" type="ORF">D9611_013683</name>
</gene>
<keyword evidence="4" id="KW-1185">Reference proteome</keyword>
<evidence type="ECO:0000256" key="1">
    <source>
        <dbReference type="SAM" id="MobiDB-lite"/>
    </source>
</evidence>
<keyword evidence="2" id="KW-0812">Transmembrane</keyword>
<dbReference type="Proteomes" id="UP000541558">
    <property type="component" value="Unassembled WGS sequence"/>
</dbReference>
<protein>
    <submittedName>
        <fullName evidence="3">Uncharacterized protein</fullName>
    </submittedName>
</protein>
<sequence>MILTAQENEGKHIGPPPAEHDPELGELPPLAVYEEQPTKSEYTEPSPRSPVFNRVIVLAAMVMCLVFGLWIGTRITSGAAESRCTAANRVDHKTLCAFVEPLVKIGLFFARFIPGFGRDGE</sequence>
<evidence type="ECO:0000256" key="2">
    <source>
        <dbReference type="SAM" id="Phobius"/>
    </source>
</evidence>
<feature type="compositionally biased region" description="Basic and acidic residues" evidence="1">
    <location>
        <begin position="8"/>
        <end position="23"/>
    </location>
</feature>